<feature type="region of interest" description="Disordered" evidence="1">
    <location>
        <begin position="27"/>
        <end position="51"/>
    </location>
</feature>
<evidence type="ECO:0000313" key="2">
    <source>
        <dbReference type="EMBL" id="TNN67106.1"/>
    </source>
</evidence>
<dbReference type="EMBL" id="SRLO01000209">
    <property type="protein sequence ID" value="TNN67106.1"/>
    <property type="molecule type" value="Genomic_DNA"/>
</dbReference>
<name>A0A4Z2HMN0_9TELE</name>
<proteinExistence type="predicted"/>
<feature type="compositionally biased region" description="Acidic residues" evidence="1">
    <location>
        <begin position="34"/>
        <end position="43"/>
    </location>
</feature>
<gene>
    <name evidence="2" type="ORF">EYF80_022636</name>
</gene>
<protein>
    <submittedName>
        <fullName evidence="2">Uncharacterized protein</fullName>
    </submittedName>
</protein>
<evidence type="ECO:0000313" key="3">
    <source>
        <dbReference type="Proteomes" id="UP000314294"/>
    </source>
</evidence>
<organism evidence="2 3">
    <name type="scientific">Liparis tanakae</name>
    <name type="common">Tanaka's snailfish</name>
    <dbReference type="NCBI Taxonomy" id="230148"/>
    <lineage>
        <taxon>Eukaryota</taxon>
        <taxon>Metazoa</taxon>
        <taxon>Chordata</taxon>
        <taxon>Craniata</taxon>
        <taxon>Vertebrata</taxon>
        <taxon>Euteleostomi</taxon>
        <taxon>Actinopterygii</taxon>
        <taxon>Neopterygii</taxon>
        <taxon>Teleostei</taxon>
        <taxon>Neoteleostei</taxon>
        <taxon>Acanthomorphata</taxon>
        <taxon>Eupercaria</taxon>
        <taxon>Perciformes</taxon>
        <taxon>Cottioidei</taxon>
        <taxon>Cottales</taxon>
        <taxon>Liparidae</taxon>
        <taxon>Liparis</taxon>
    </lineage>
</organism>
<comment type="caution">
    <text evidence="2">The sequence shown here is derived from an EMBL/GenBank/DDBJ whole genome shotgun (WGS) entry which is preliminary data.</text>
</comment>
<reference evidence="2 3" key="1">
    <citation type="submission" date="2019-03" db="EMBL/GenBank/DDBJ databases">
        <title>First draft genome of Liparis tanakae, snailfish: a comprehensive survey of snailfish specific genes.</title>
        <authorList>
            <person name="Kim W."/>
            <person name="Song I."/>
            <person name="Jeong J.-H."/>
            <person name="Kim D."/>
            <person name="Kim S."/>
            <person name="Ryu S."/>
            <person name="Song J.Y."/>
            <person name="Lee S.K."/>
        </authorList>
    </citation>
    <scope>NUCLEOTIDE SEQUENCE [LARGE SCALE GENOMIC DNA]</scope>
    <source>
        <tissue evidence="2">Muscle</tissue>
    </source>
</reference>
<dbReference type="Proteomes" id="UP000314294">
    <property type="component" value="Unassembled WGS sequence"/>
</dbReference>
<sequence>MQRGRRHRRRIRGPTVTAGYALERAKKLRSIRNEEEEEEEEEGAEPRGFNESSSLLFVLVQPVGRRIVSGSRSQMD</sequence>
<dbReference type="AlphaFoldDB" id="A0A4Z2HMN0"/>
<evidence type="ECO:0000256" key="1">
    <source>
        <dbReference type="SAM" id="MobiDB-lite"/>
    </source>
</evidence>
<accession>A0A4Z2HMN0</accession>
<keyword evidence="3" id="KW-1185">Reference proteome</keyword>